<keyword evidence="1" id="KW-0732">Signal</keyword>
<proteinExistence type="predicted"/>
<keyword evidence="3" id="KW-1185">Reference proteome</keyword>
<evidence type="ECO:0000313" key="2">
    <source>
        <dbReference type="EMBL" id="MBB3729363.1"/>
    </source>
</evidence>
<feature type="signal peptide" evidence="1">
    <location>
        <begin position="1"/>
        <end position="24"/>
    </location>
</feature>
<dbReference type="AlphaFoldDB" id="A0A7W5Y973"/>
<protein>
    <submittedName>
        <fullName evidence="2">Uncharacterized protein</fullName>
    </submittedName>
</protein>
<feature type="chain" id="PRO_5030899392" evidence="1">
    <location>
        <begin position="25"/>
        <end position="505"/>
    </location>
</feature>
<dbReference type="GeneID" id="95391552"/>
<accession>A0A7W5Y973</accession>
<dbReference type="Proteomes" id="UP000579945">
    <property type="component" value="Unassembled WGS sequence"/>
</dbReference>
<evidence type="ECO:0000256" key="1">
    <source>
        <dbReference type="SAM" id="SignalP"/>
    </source>
</evidence>
<dbReference type="Gene3D" id="2.60.120.260">
    <property type="entry name" value="Galactose-binding domain-like"/>
    <property type="match status" value="1"/>
</dbReference>
<comment type="caution">
    <text evidence="2">The sequence shown here is derived from an EMBL/GenBank/DDBJ whole genome shotgun (WGS) entry which is preliminary data.</text>
</comment>
<name>A0A7W5Y973_9ACTN</name>
<dbReference type="RefSeq" id="WP_183652548.1">
    <property type="nucleotide sequence ID" value="NZ_JACIBV010000001.1"/>
</dbReference>
<gene>
    <name evidence="2" type="ORF">FHR33_005223</name>
</gene>
<sequence length="505" mass="55318">MLLKLITAAALVLTATPAPSPAAAESVWLTKYKALEAQIGHAVYTDPNSANLAWGESYIMRSYLDAYAVTQDTSWLDKVVTHADTVIGNADDLDGDGFHGWSTAQYSPVELANPSFESATTGDATLPASWTRFQDTGSHVHRTTDTPGGGTGTQSVRVVSDLTRWKKLRQNVNSAYEGGSRYLLRGWGKKSGSVTGRVVLRNGSATICSLDYTTTTWTFKQTTCTLPTGGPTLTVWLEHASYTVSGSASFDDVKLSGIFPYMVHDAMIGIPIAEFVRLVAKTPALSAYAAKAGTYRAFLETEVVPRWEQSAYLGNTWNGTTWRQPPNIDTFSHTGTANDLPFNMPLGFANLLLVLNVVNGDATYLSRAVKVGQWAKANLTNSGGAYVWNYGTYTTKKEDLSHANVDLSAFVEFYRRGQVFTGTDMTAFKNTLKSKMWNGSTTAPAFSLYVDGTWAANGVDYFLHSWLELTEFDRQVWTLASTKYTNFTGTNASHLITLSRLLRWE</sequence>
<dbReference type="EMBL" id="JACIBV010000001">
    <property type="protein sequence ID" value="MBB3729363.1"/>
    <property type="molecule type" value="Genomic_DNA"/>
</dbReference>
<evidence type="ECO:0000313" key="3">
    <source>
        <dbReference type="Proteomes" id="UP000579945"/>
    </source>
</evidence>
<reference evidence="2 3" key="1">
    <citation type="submission" date="2020-08" db="EMBL/GenBank/DDBJ databases">
        <title>Sequencing the genomes of 1000 actinobacteria strains.</title>
        <authorList>
            <person name="Klenk H.-P."/>
        </authorList>
    </citation>
    <scope>NUCLEOTIDE SEQUENCE [LARGE SCALE GENOMIC DNA]</scope>
    <source>
        <strain evidence="2 3">DSM 44320</strain>
    </source>
</reference>
<organism evidence="2 3">
    <name type="scientific">Nonomuraea dietziae</name>
    <dbReference type="NCBI Taxonomy" id="65515"/>
    <lineage>
        <taxon>Bacteria</taxon>
        <taxon>Bacillati</taxon>
        <taxon>Actinomycetota</taxon>
        <taxon>Actinomycetes</taxon>
        <taxon>Streptosporangiales</taxon>
        <taxon>Streptosporangiaceae</taxon>
        <taxon>Nonomuraea</taxon>
    </lineage>
</organism>